<comment type="caution">
    <text evidence="1">The sequence shown here is derived from an EMBL/GenBank/DDBJ whole genome shotgun (WGS) entry which is preliminary data.</text>
</comment>
<name>A0A2K3K7D4_TRIPR</name>
<dbReference type="EMBL" id="ASHM01087013">
    <property type="protein sequence ID" value="PNX62183.1"/>
    <property type="molecule type" value="Genomic_DNA"/>
</dbReference>
<proteinExistence type="predicted"/>
<sequence length="146" mass="16498">MIGSLLYLTASKPDITFAVGVCARYQAEPKMSHLAQVKRILKYVNGTCDYGRISPNIPSVPIDNISFHCVENADRWKFVVKRRLAVERNLSEEFLLCQDLVNLINEAGMIKAVSELGKCYEKLTREFLVNITADCDNPLSPEYLKV</sequence>
<protein>
    <submittedName>
        <fullName evidence="1">Envelope-like protein</fullName>
    </submittedName>
</protein>
<organism evidence="1 2">
    <name type="scientific">Trifolium pratense</name>
    <name type="common">Red clover</name>
    <dbReference type="NCBI Taxonomy" id="57577"/>
    <lineage>
        <taxon>Eukaryota</taxon>
        <taxon>Viridiplantae</taxon>
        <taxon>Streptophyta</taxon>
        <taxon>Embryophyta</taxon>
        <taxon>Tracheophyta</taxon>
        <taxon>Spermatophyta</taxon>
        <taxon>Magnoliopsida</taxon>
        <taxon>eudicotyledons</taxon>
        <taxon>Gunneridae</taxon>
        <taxon>Pentapetalae</taxon>
        <taxon>rosids</taxon>
        <taxon>fabids</taxon>
        <taxon>Fabales</taxon>
        <taxon>Fabaceae</taxon>
        <taxon>Papilionoideae</taxon>
        <taxon>50 kb inversion clade</taxon>
        <taxon>NPAAA clade</taxon>
        <taxon>Hologalegina</taxon>
        <taxon>IRL clade</taxon>
        <taxon>Trifolieae</taxon>
        <taxon>Trifolium</taxon>
    </lineage>
</organism>
<evidence type="ECO:0000313" key="2">
    <source>
        <dbReference type="Proteomes" id="UP000236291"/>
    </source>
</evidence>
<dbReference type="PANTHER" id="PTHR11439">
    <property type="entry name" value="GAG-POL-RELATED RETROTRANSPOSON"/>
    <property type="match status" value="1"/>
</dbReference>
<dbReference type="Proteomes" id="UP000236291">
    <property type="component" value="Unassembled WGS sequence"/>
</dbReference>
<reference evidence="1 2" key="1">
    <citation type="journal article" date="2014" name="Am. J. Bot.">
        <title>Genome assembly and annotation for red clover (Trifolium pratense; Fabaceae).</title>
        <authorList>
            <person name="Istvanek J."/>
            <person name="Jaros M."/>
            <person name="Krenek A."/>
            <person name="Repkova J."/>
        </authorList>
    </citation>
    <scope>NUCLEOTIDE SEQUENCE [LARGE SCALE GENOMIC DNA]</scope>
    <source>
        <strain evidence="2">cv. Tatra</strain>
        <tissue evidence="1">Young leaves</tissue>
    </source>
</reference>
<evidence type="ECO:0000313" key="1">
    <source>
        <dbReference type="EMBL" id="PNX62183.1"/>
    </source>
</evidence>
<dbReference type="AlphaFoldDB" id="A0A2K3K7D4"/>
<accession>A0A2K3K7D4</accession>
<gene>
    <name evidence="1" type="ORF">L195_g052841</name>
</gene>
<feature type="non-terminal residue" evidence="1">
    <location>
        <position position="146"/>
    </location>
</feature>
<dbReference type="PANTHER" id="PTHR11439:SF486">
    <property type="entry name" value="RLK (RECEPTOR-LIKE KINASE) PROTEIN, PUTATIVE-RELATED"/>
    <property type="match status" value="1"/>
</dbReference>
<reference evidence="1 2" key="2">
    <citation type="journal article" date="2017" name="Front. Plant Sci.">
        <title>Gene Classification and Mining of Molecular Markers Useful in Red Clover (Trifolium pratense) Breeding.</title>
        <authorList>
            <person name="Istvanek J."/>
            <person name="Dluhosova J."/>
            <person name="Dluhos P."/>
            <person name="Patkova L."/>
            <person name="Nedelnik J."/>
            <person name="Repkova J."/>
        </authorList>
    </citation>
    <scope>NUCLEOTIDE SEQUENCE [LARGE SCALE GENOMIC DNA]</scope>
    <source>
        <strain evidence="2">cv. Tatra</strain>
        <tissue evidence="1">Young leaves</tissue>
    </source>
</reference>